<dbReference type="SUPFAM" id="SSF51338">
    <property type="entry name" value="Composite domain of metallo-dependent hydrolases"/>
    <property type="match status" value="1"/>
</dbReference>
<dbReference type="EC" id="3.5.4.31" evidence="3"/>
<dbReference type="InterPro" id="IPR006680">
    <property type="entry name" value="Amidohydro-rel"/>
</dbReference>
<protein>
    <submittedName>
        <fullName evidence="3">5'-deoxyadenosine deaminase</fullName>
        <ecNumber evidence="3">3.5.4.31</ecNumber>
    </submittedName>
</protein>
<dbReference type="GO" id="GO:0090614">
    <property type="term" value="F:5'-methylthioadenosine deaminase activity"/>
    <property type="evidence" value="ECO:0007669"/>
    <property type="project" value="UniProtKB-EC"/>
</dbReference>
<gene>
    <name evidence="3" type="primary">dadD_9</name>
    <name evidence="3" type="ORF">SDC9_163542</name>
</gene>
<evidence type="ECO:0000313" key="3">
    <source>
        <dbReference type="EMBL" id="MPN16204.1"/>
    </source>
</evidence>
<keyword evidence="1 3" id="KW-0378">Hydrolase</keyword>
<dbReference type="PANTHER" id="PTHR43794">
    <property type="entry name" value="AMINOHYDROLASE SSNA-RELATED"/>
    <property type="match status" value="1"/>
</dbReference>
<dbReference type="EMBL" id="VSSQ01063127">
    <property type="protein sequence ID" value="MPN16204.1"/>
    <property type="molecule type" value="Genomic_DNA"/>
</dbReference>
<comment type="caution">
    <text evidence="3">The sequence shown here is derived from an EMBL/GenBank/DDBJ whole genome shotgun (WGS) entry which is preliminary data.</text>
</comment>
<dbReference type="Gene3D" id="2.30.40.10">
    <property type="entry name" value="Urease, subunit C, domain 1"/>
    <property type="match status" value="1"/>
</dbReference>
<organism evidence="3">
    <name type="scientific">bioreactor metagenome</name>
    <dbReference type="NCBI Taxonomy" id="1076179"/>
    <lineage>
        <taxon>unclassified sequences</taxon>
        <taxon>metagenomes</taxon>
        <taxon>ecological metagenomes</taxon>
    </lineage>
</organism>
<name>A0A645FVZ1_9ZZZZ</name>
<evidence type="ECO:0000259" key="2">
    <source>
        <dbReference type="Pfam" id="PF01979"/>
    </source>
</evidence>
<dbReference type="AlphaFoldDB" id="A0A645FVZ1"/>
<dbReference type="Gene3D" id="3.20.20.140">
    <property type="entry name" value="Metal-dependent hydrolases"/>
    <property type="match status" value="1"/>
</dbReference>
<dbReference type="PANTHER" id="PTHR43794:SF11">
    <property type="entry name" value="AMIDOHYDROLASE-RELATED DOMAIN-CONTAINING PROTEIN"/>
    <property type="match status" value="1"/>
</dbReference>
<feature type="domain" description="Amidohydrolase-related" evidence="2">
    <location>
        <begin position="7"/>
        <end position="87"/>
    </location>
</feature>
<dbReference type="Pfam" id="PF01979">
    <property type="entry name" value="Amidohydro_1"/>
    <property type="match status" value="1"/>
</dbReference>
<reference evidence="3" key="1">
    <citation type="submission" date="2019-08" db="EMBL/GenBank/DDBJ databases">
        <authorList>
            <person name="Kucharzyk K."/>
            <person name="Murdoch R.W."/>
            <person name="Higgins S."/>
            <person name="Loffler F."/>
        </authorList>
    </citation>
    <scope>NUCLEOTIDE SEQUENCE</scope>
</reference>
<dbReference type="InterPro" id="IPR050287">
    <property type="entry name" value="MTA/SAH_deaminase"/>
</dbReference>
<sequence length="122" mass="13480">MFSLIYKGFYHDPELVTPAQTLRALTHNGALSQGRENSGSIKLGNSADFCIVKSNTLQMTPKHNELNNLIYAAQGSDVLLTMVNGRVLYMNGEFTTIDIERVKYEAQKSVSGILERLGENNG</sequence>
<evidence type="ECO:0000256" key="1">
    <source>
        <dbReference type="ARBA" id="ARBA00022801"/>
    </source>
</evidence>
<accession>A0A645FVZ1</accession>
<dbReference type="InterPro" id="IPR011059">
    <property type="entry name" value="Metal-dep_hydrolase_composite"/>
</dbReference>
<proteinExistence type="predicted"/>